<evidence type="ECO:0000313" key="2">
    <source>
        <dbReference type="EMBL" id="QAY65541.1"/>
    </source>
</evidence>
<evidence type="ECO:0000313" key="3">
    <source>
        <dbReference type="Proteomes" id="UP000293568"/>
    </source>
</evidence>
<dbReference type="PANTHER" id="PTHR46656">
    <property type="entry name" value="PUTATIVE-RELATED"/>
    <property type="match status" value="1"/>
</dbReference>
<proteinExistence type="predicted"/>
<dbReference type="OrthoDB" id="440232at2"/>
<dbReference type="GO" id="GO:0016757">
    <property type="term" value="F:glycosyltransferase activity"/>
    <property type="evidence" value="ECO:0007669"/>
    <property type="project" value="InterPro"/>
</dbReference>
<dbReference type="AlphaFoldDB" id="A0A4V0YEV6"/>
<evidence type="ECO:0000259" key="1">
    <source>
        <dbReference type="Pfam" id="PF00534"/>
    </source>
</evidence>
<organism evidence="2 3">
    <name type="scientific">Paenibacillus protaetiae</name>
    <dbReference type="NCBI Taxonomy" id="2509456"/>
    <lineage>
        <taxon>Bacteria</taxon>
        <taxon>Bacillati</taxon>
        <taxon>Bacillota</taxon>
        <taxon>Bacilli</taxon>
        <taxon>Bacillales</taxon>
        <taxon>Paenibacillaceae</taxon>
        <taxon>Paenibacillus</taxon>
    </lineage>
</organism>
<dbReference type="InterPro" id="IPR001296">
    <property type="entry name" value="Glyco_trans_1"/>
</dbReference>
<feature type="domain" description="Glycosyl transferase family 1" evidence="1">
    <location>
        <begin position="537"/>
        <end position="674"/>
    </location>
</feature>
<dbReference type="KEGG" id="pprt:ET464_03245"/>
<protein>
    <submittedName>
        <fullName evidence="2">Glycosyltransferase</fullName>
    </submittedName>
</protein>
<dbReference type="Pfam" id="PF00534">
    <property type="entry name" value="Glycos_transf_1"/>
    <property type="match status" value="1"/>
</dbReference>
<dbReference type="CDD" id="cd03801">
    <property type="entry name" value="GT4_PimA-like"/>
    <property type="match status" value="1"/>
</dbReference>
<sequence>MALTLPTGIVWVAPIGEITGYGNVSRNLLRSLDLLNIPVHLVPIGRHEKEIGEEDRLFLERVNKPIEAIGEKPVLIIHAQPDTFPLIHFEGISFAKKIGITIFETDRIPPAWVEWCNAMDEIWLPSQFNMETFSRSGVDRDKLKLVPYSIQSEKYNQSFRPYPFHEAVKSFKFLYTCAFVYRKGIDLLVRAFCEEFSADEDVSLVLKIYVPSWHPHVDLPSLIRSYIPDLTNHPHIELIQDKIPIDDLLSLYHSSDCYVSTDRANGWGMPCMEMMAMGKPAITINWSGSTEFMKETNSFLIEPEAELEEVDVVLQQTLPGFYQGHQWAKVTTGNVRRTLREAYEDQEKRERIAKQARLDIEQKYSARAVADIIRSILDGTALNSGTASNQPYSLAWEGPVADIHSLAKVNRNIIRYLSSHSHIELTIGAFRPPFTQGTLTADVTVSHQYPPNFTVPVSKHWIVMQPWEFGSLPTAWYAPMKYWVDQVWVYSNYNKECYVRSGLDEHKIKVIPLGVDEHIFHPEVEPLALDVPAGFRFLFVGGTIWRKGVDLLIQAYTEEFRQDEDVSLIVKDFGTQSFYKGATSTAFLTAAAEAANSPHIVYMEQEYTEREMASLYKACDCLVHAYRGEGFGLPIIEAMACGIPVILPDKGPSADFCSADTAYLVDSTEVATIQPAIGSVPILSDVWWINTDLGALRRAMRYAFENRDEIKATGERASRKILNEYTWRHTADKAREAIEQLIHAHDPKT</sequence>
<name>A0A4V0YEV6_9BACL</name>
<dbReference type="Pfam" id="PF13692">
    <property type="entry name" value="Glyco_trans_1_4"/>
    <property type="match status" value="1"/>
</dbReference>
<accession>A0A4V0YEV6</accession>
<gene>
    <name evidence="2" type="ORF">ET464_03245</name>
</gene>
<keyword evidence="3" id="KW-1185">Reference proteome</keyword>
<dbReference type="SUPFAM" id="SSF53756">
    <property type="entry name" value="UDP-Glycosyltransferase/glycogen phosphorylase"/>
    <property type="match status" value="2"/>
</dbReference>
<dbReference type="PANTHER" id="PTHR46656:SF3">
    <property type="entry name" value="PUTATIVE-RELATED"/>
    <property type="match status" value="1"/>
</dbReference>
<keyword evidence="2" id="KW-0808">Transferase</keyword>
<dbReference type="Proteomes" id="UP000293568">
    <property type="component" value="Chromosome"/>
</dbReference>
<dbReference type="Gene3D" id="3.40.50.2000">
    <property type="entry name" value="Glycogen Phosphorylase B"/>
    <property type="match status" value="2"/>
</dbReference>
<reference evidence="2 3" key="1">
    <citation type="submission" date="2019-01" db="EMBL/GenBank/DDBJ databases">
        <title>Genome sequencing of strain FW100M-2.</title>
        <authorList>
            <person name="Heo J."/>
            <person name="Kim S.-J."/>
            <person name="Kim J.-S."/>
            <person name="Hong S.-B."/>
            <person name="Kwon S.-W."/>
        </authorList>
    </citation>
    <scope>NUCLEOTIDE SEQUENCE [LARGE SCALE GENOMIC DNA]</scope>
    <source>
        <strain evidence="2 3">FW100M-2</strain>
    </source>
</reference>
<dbReference type="EMBL" id="CP035492">
    <property type="protein sequence ID" value="QAY65541.1"/>
    <property type="molecule type" value="Genomic_DNA"/>
</dbReference>